<evidence type="ECO:0000256" key="6">
    <source>
        <dbReference type="HAMAP-Rule" id="MF_00900"/>
    </source>
</evidence>
<feature type="binding site" evidence="7">
    <location>
        <begin position="268"/>
        <end position="271"/>
    </location>
    <ligand>
        <name>GTP</name>
        <dbReference type="ChEBI" id="CHEBI:37565"/>
    </ligand>
</feature>
<evidence type="ECO:0000256" key="1">
    <source>
        <dbReference type="ARBA" id="ARBA00022490"/>
    </source>
</evidence>
<reference evidence="12" key="2">
    <citation type="submission" date="2021-09" db="EMBL/GenBank/DDBJ databases">
        <authorList>
            <person name="Gilroy R."/>
        </authorList>
    </citation>
    <scope>NUCLEOTIDE SEQUENCE</scope>
    <source>
        <strain evidence="12">ChiBcec21-2208</strain>
    </source>
</reference>
<dbReference type="SUPFAM" id="SSF52540">
    <property type="entry name" value="P-loop containing nucleoside triphosphate hydrolases"/>
    <property type="match status" value="1"/>
</dbReference>
<feature type="binding site" evidence="8">
    <location>
        <position position="228"/>
    </location>
    <ligand>
        <name>Mg(2+)</name>
        <dbReference type="ChEBI" id="CHEBI:18420"/>
    </ligand>
</feature>
<dbReference type="GO" id="GO:0005525">
    <property type="term" value="F:GTP binding"/>
    <property type="evidence" value="ECO:0007669"/>
    <property type="project" value="UniProtKB-UniRule"/>
</dbReference>
<dbReference type="PROSITE" id="PS51705">
    <property type="entry name" value="G_HFLX"/>
    <property type="match status" value="1"/>
</dbReference>
<dbReference type="EMBL" id="DYVE01000157">
    <property type="protein sequence ID" value="HJG28187.1"/>
    <property type="molecule type" value="Genomic_DNA"/>
</dbReference>
<dbReference type="InterPro" id="IPR032305">
    <property type="entry name" value="GTP-bd_M"/>
</dbReference>
<dbReference type="InterPro" id="IPR042108">
    <property type="entry name" value="GTPase_HflX_N_sf"/>
</dbReference>
<evidence type="ECO:0000313" key="13">
    <source>
        <dbReference type="Proteomes" id="UP000782880"/>
    </source>
</evidence>
<keyword evidence="5 6" id="KW-0342">GTP-binding</keyword>
<dbReference type="PIRSF" id="PIRSF006809">
    <property type="entry name" value="GTP-binding_hflX_prd"/>
    <property type="match status" value="1"/>
</dbReference>
<feature type="binding site" evidence="7">
    <location>
        <begin position="352"/>
        <end position="354"/>
    </location>
    <ligand>
        <name>GTP</name>
        <dbReference type="ChEBI" id="CHEBI:37565"/>
    </ligand>
</feature>
<feature type="compositionally biased region" description="Gly residues" evidence="10">
    <location>
        <begin position="158"/>
        <end position="170"/>
    </location>
</feature>
<dbReference type="Pfam" id="PF01926">
    <property type="entry name" value="MMR_HSR1"/>
    <property type="match status" value="1"/>
</dbReference>
<feature type="binding site" evidence="7">
    <location>
        <begin position="221"/>
        <end position="228"/>
    </location>
    <ligand>
        <name>GTP</name>
        <dbReference type="ChEBI" id="CHEBI:37565"/>
    </ligand>
</feature>
<proteinExistence type="inferred from homology"/>
<dbReference type="CDD" id="cd01878">
    <property type="entry name" value="HflX"/>
    <property type="match status" value="1"/>
</dbReference>
<gene>
    <name evidence="6 12" type="primary">hflX</name>
    <name evidence="12" type="ORF">K8V20_06040</name>
</gene>
<dbReference type="InterPro" id="IPR030394">
    <property type="entry name" value="G_HFLX_dom"/>
</dbReference>
<evidence type="ECO:0000256" key="5">
    <source>
        <dbReference type="ARBA" id="ARBA00023134"/>
    </source>
</evidence>
<feature type="domain" description="Hflx-type G" evidence="11">
    <location>
        <begin position="215"/>
        <end position="374"/>
    </location>
</feature>
<dbReference type="InterPro" id="IPR025121">
    <property type="entry name" value="GTPase_HflX_N"/>
</dbReference>
<dbReference type="Pfam" id="PF16360">
    <property type="entry name" value="GTP-bdg_M"/>
    <property type="match status" value="1"/>
</dbReference>
<feature type="coiled-coil region" evidence="9">
    <location>
        <begin position="181"/>
        <end position="208"/>
    </location>
</feature>
<evidence type="ECO:0000313" key="12">
    <source>
        <dbReference type="EMBL" id="HJG28187.1"/>
    </source>
</evidence>
<comment type="cofactor">
    <cofactor evidence="8">
        <name>Mg(2+)</name>
        <dbReference type="ChEBI" id="CHEBI:18420"/>
    </cofactor>
</comment>
<dbReference type="Gene3D" id="3.40.50.11060">
    <property type="entry name" value="GTPase HflX, N-terminal domain"/>
    <property type="match status" value="1"/>
</dbReference>
<keyword evidence="3 6" id="KW-0547">Nucleotide-binding</keyword>
<feature type="binding site" evidence="8">
    <location>
        <position position="248"/>
    </location>
    <ligand>
        <name>Mg(2+)</name>
        <dbReference type="ChEBI" id="CHEBI:18420"/>
    </ligand>
</feature>
<comment type="caution">
    <text evidence="12">The sequence shown here is derived from an EMBL/GenBank/DDBJ whole genome shotgun (WGS) entry which is preliminary data.</text>
</comment>
<feature type="binding site" evidence="7">
    <location>
        <begin position="246"/>
        <end position="250"/>
    </location>
    <ligand>
        <name>GTP</name>
        <dbReference type="ChEBI" id="CHEBI:37565"/>
    </ligand>
</feature>
<sequence>MSEITLDFGTTAQKQTQGEAIPVVLLALDQGRYDMTRSLDELRALADANGMEAVAEVVQKRAVPEAATMLGEGKVAEARLVCQNLNAQAAIFDGELTGSQIRNLSAALQVEVLDRTMLILEIFRARATTNEGKLQTELATLRYQLPRLQGLGESLSRQGGGGGGGAGARRGAGETKLELDRRHLHQRIEHLEGKLREMEKRRGETRRARRKNNVPVIALVGYTNVGKSSLLNALCGEQIFEADMLFATLDPTARKLTLPSGLQVILVDTVGFVSRLPHHLVEAFKSTLEEEAFADVIVKVADASDPQATEQLSVTDEVLGTLDCGDIPQLVVYNKCDAANLTAFDPAMLLTSAKTGRGLPELLARLDEELAHRVRTIEVVLPYDKLALADILRSRGCVLAEEYRDTGVYYQGTVKIDDLHRFEPYLI</sequence>
<keyword evidence="2 8" id="KW-0479">Metal-binding</keyword>
<dbReference type="GO" id="GO:0046872">
    <property type="term" value="F:metal ion binding"/>
    <property type="evidence" value="ECO:0007669"/>
    <property type="project" value="UniProtKB-KW"/>
</dbReference>
<dbReference type="NCBIfam" id="TIGR03156">
    <property type="entry name" value="GTP_HflX"/>
    <property type="match status" value="1"/>
</dbReference>
<dbReference type="FunFam" id="3.40.50.11060:FF:000001">
    <property type="entry name" value="GTPase HflX"/>
    <property type="match status" value="1"/>
</dbReference>
<evidence type="ECO:0000256" key="4">
    <source>
        <dbReference type="ARBA" id="ARBA00022842"/>
    </source>
</evidence>
<dbReference type="Proteomes" id="UP000782880">
    <property type="component" value="Unassembled WGS sequence"/>
</dbReference>
<dbReference type="Pfam" id="PF13167">
    <property type="entry name" value="GTP-bdg_N"/>
    <property type="match status" value="1"/>
</dbReference>
<evidence type="ECO:0000256" key="7">
    <source>
        <dbReference type="PIRSR" id="PIRSR006809-1"/>
    </source>
</evidence>
<comment type="subcellular location">
    <subcellularLocation>
        <location evidence="6">Cytoplasm</location>
    </subcellularLocation>
    <text evidence="6">May associate with membranes.</text>
</comment>
<keyword evidence="1 6" id="KW-0963">Cytoplasm</keyword>
<dbReference type="GO" id="GO:0043022">
    <property type="term" value="F:ribosome binding"/>
    <property type="evidence" value="ECO:0007669"/>
    <property type="project" value="TreeGrafter"/>
</dbReference>
<feature type="region of interest" description="Disordered" evidence="10">
    <location>
        <begin position="152"/>
        <end position="173"/>
    </location>
</feature>
<dbReference type="Gene3D" id="6.10.250.2860">
    <property type="match status" value="1"/>
</dbReference>
<evidence type="ECO:0000256" key="3">
    <source>
        <dbReference type="ARBA" id="ARBA00022741"/>
    </source>
</evidence>
<protein>
    <recommendedName>
        <fullName evidence="6">GTPase HflX</fullName>
    </recommendedName>
    <alternativeName>
        <fullName evidence="6">GTP-binding protein HflX</fullName>
    </alternativeName>
</protein>
<evidence type="ECO:0000256" key="8">
    <source>
        <dbReference type="PIRSR" id="PIRSR006809-2"/>
    </source>
</evidence>
<dbReference type="GO" id="GO:0003924">
    <property type="term" value="F:GTPase activity"/>
    <property type="evidence" value="ECO:0007669"/>
    <property type="project" value="UniProtKB-UniRule"/>
</dbReference>
<evidence type="ECO:0000256" key="9">
    <source>
        <dbReference type="SAM" id="Coils"/>
    </source>
</evidence>
<comment type="subunit">
    <text evidence="6">Monomer. Associates with the 50S ribosomal subunit.</text>
</comment>
<evidence type="ECO:0000259" key="11">
    <source>
        <dbReference type="PROSITE" id="PS51705"/>
    </source>
</evidence>
<dbReference type="PANTHER" id="PTHR10229:SF0">
    <property type="entry name" value="GTP-BINDING PROTEIN 6-RELATED"/>
    <property type="match status" value="1"/>
</dbReference>
<dbReference type="InterPro" id="IPR016496">
    <property type="entry name" value="GTPase_HflX"/>
</dbReference>
<keyword evidence="4 8" id="KW-0460">Magnesium</keyword>
<organism evidence="12 13">
    <name type="scientific">Subdoligranulum variabile</name>
    <dbReference type="NCBI Taxonomy" id="214851"/>
    <lineage>
        <taxon>Bacteria</taxon>
        <taxon>Bacillati</taxon>
        <taxon>Bacillota</taxon>
        <taxon>Clostridia</taxon>
        <taxon>Eubacteriales</taxon>
        <taxon>Oscillospiraceae</taxon>
        <taxon>Subdoligranulum</taxon>
    </lineage>
</organism>
<name>A0A921IJX7_9FIRM</name>
<comment type="similarity">
    <text evidence="6">Belongs to the TRAFAC class OBG-HflX-like GTPase superfamily. HflX GTPase family.</text>
</comment>
<accession>A0A921IJX7</accession>
<dbReference type="PANTHER" id="PTHR10229">
    <property type="entry name" value="GTP-BINDING PROTEIN HFLX"/>
    <property type="match status" value="1"/>
</dbReference>
<dbReference type="AlphaFoldDB" id="A0A921IJX7"/>
<dbReference type="GO" id="GO:0005737">
    <property type="term" value="C:cytoplasm"/>
    <property type="evidence" value="ECO:0007669"/>
    <property type="project" value="UniProtKB-SubCell"/>
</dbReference>
<evidence type="ECO:0000256" key="10">
    <source>
        <dbReference type="SAM" id="MobiDB-lite"/>
    </source>
</evidence>
<dbReference type="InterPro" id="IPR006073">
    <property type="entry name" value="GTP-bd"/>
</dbReference>
<comment type="function">
    <text evidence="6">GTPase that associates with the 50S ribosomal subunit and may have a role during protein synthesis or ribosome biogenesis.</text>
</comment>
<reference evidence="12" key="1">
    <citation type="journal article" date="2021" name="PeerJ">
        <title>Extensive microbial diversity within the chicken gut microbiome revealed by metagenomics and culture.</title>
        <authorList>
            <person name="Gilroy R."/>
            <person name="Ravi A."/>
            <person name="Getino M."/>
            <person name="Pursley I."/>
            <person name="Horton D.L."/>
            <person name="Alikhan N.F."/>
            <person name="Baker D."/>
            <person name="Gharbi K."/>
            <person name="Hall N."/>
            <person name="Watson M."/>
            <person name="Adriaenssens E.M."/>
            <person name="Foster-Nyarko E."/>
            <person name="Jarju S."/>
            <person name="Secka A."/>
            <person name="Antonio M."/>
            <person name="Oren A."/>
            <person name="Chaudhuri R.R."/>
            <person name="La Ragione R."/>
            <person name="Hildebrand F."/>
            <person name="Pallen M.J."/>
        </authorList>
    </citation>
    <scope>NUCLEOTIDE SEQUENCE</scope>
    <source>
        <strain evidence="12">ChiBcec21-2208</strain>
    </source>
</reference>
<feature type="binding site" evidence="7">
    <location>
        <begin position="334"/>
        <end position="337"/>
    </location>
    <ligand>
        <name>GTP</name>
        <dbReference type="ChEBI" id="CHEBI:37565"/>
    </ligand>
</feature>
<dbReference type="InterPro" id="IPR027417">
    <property type="entry name" value="P-loop_NTPase"/>
</dbReference>
<dbReference type="Gene3D" id="3.40.50.300">
    <property type="entry name" value="P-loop containing nucleotide triphosphate hydrolases"/>
    <property type="match status" value="1"/>
</dbReference>
<evidence type="ECO:0000256" key="2">
    <source>
        <dbReference type="ARBA" id="ARBA00022723"/>
    </source>
</evidence>
<keyword evidence="9" id="KW-0175">Coiled coil</keyword>
<dbReference type="HAMAP" id="MF_00900">
    <property type="entry name" value="GTPase_HflX"/>
    <property type="match status" value="1"/>
</dbReference>